<dbReference type="Proteomes" id="UP000667802">
    <property type="component" value="Unassembled WGS sequence"/>
</dbReference>
<evidence type="ECO:0000259" key="2">
    <source>
        <dbReference type="SMART" id="SM00912"/>
    </source>
</evidence>
<dbReference type="SMART" id="SM00912">
    <property type="entry name" value="Haemagg_act"/>
    <property type="match status" value="1"/>
</dbReference>
<dbReference type="InterPro" id="IPR012334">
    <property type="entry name" value="Pectin_lyas_fold"/>
</dbReference>
<accession>A0AAP5M6S6</accession>
<feature type="transmembrane region" description="Helical" evidence="1">
    <location>
        <begin position="12"/>
        <end position="36"/>
    </location>
</feature>
<keyword evidence="4" id="KW-1185">Reference proteome</keyword>
<proteinExistence type="predicted"/>
<dbReference type="InterPro" id="IPR008638">
    <property type="entry name" value="FhaB/CdiA-like_TPS"/>
</dbReference>
<dbReference type="EMBL" id="JAALHA020000001">
    <property type="protein sequence ID" value="MDR9892967.1"/>
    <property type="molecule type" value="Genomic_DNA"/>
</dbReference>
<reference evidence="4" key="1">
    <citation type="journal article" date="2021" name="Science">
        <title>Hunting the eagle killer: A cyanobacterial neurotoxin causes vacuolar myelinopathy.</title>
        <authorList>
            <person name="Breinlinger S."/>
            <person name="Phillips T.J."/>
            <person name="Haram B.N."/>
            <person name="Mares J."/>
            <person name="Martinez Yerena J.A."/>
            <person name="Hrouzek P."/>
            <person name="Sobotka R."/>
            <person name="Henderson W.M."/>
            <person name="Schmieder P."/>
            <person name="Williams S.M."/>
            <person name="Lauderdale J.D."/>
            <person name="Wilde H.D."/>
            <person name="Gerrin W."/>
            <person name="Kust A."/>
            <person name="Washington J.W."/>
            <person name="Wagner C."/>
            <person name="Geier B."/>
            <person name="Liebeke M."/>
            <person name="Enke H."/>
            <person name="Niedermeyer T.H.J."/>
            <person name="Wilde S.B."/>
        </authorList>
    </citation>
    <scope>NUCLEOTIDE SEQUENCE [LARGE SCALE GENOMIC DNA]</scope>
    <source>
        <strain evidence="4">Thurmond2011</strain>
    </source>
</reference>
<dbReference type="RefSeq" id="WP_310833438.1">
    <property type="nucleotide sequence ID" value="NZ_JAALHA020000001.1"/>
</dbReference>
<evidence type="ECO:0000256" key="1">
    <source>
        <dbReference type="SAM" id="Phobius"/>
    </source>
</evidence>
<evidence type="ECO:0000313" key="3">
    <source>
        <dbReference type="EMBL" id="MDR9892967.1"/>
    </source>
</evidence>
<evidence type="ECO:0000313" key="4">
    <source>
        <dbReference type="Proteomes" id="UP000667802"/>
    </source>
</evidence>
<dbReference type="SUPFAM" id="SSF51126">
    <property type="entry name" value="Pectin lyase-like"/>
    <property type="match status" value="2"/>
</dbReference>
<keyword evidence="1" id="KW-0472">Membrane</keyword>
<dbReference type="InterPro" id="IPR011050">
    <property type="entry name" value="Pectin_lyase_fold/virulence"/>
</dbReference>
<organism evidence="3 4">
    <name type="scientific">Aetokthonos hydrillicola Thurmond2011</name>
    <dbReference type="NCBI Taxonomy" id="2712845"/>
    <lineage>
        <taxon>Bacteria</taxon>
        <taxon>Bacillati</taxon>
        <taxon>Cyanobacteriota</taxon>
        <taxon>Cyanophyceae</taxon>
        <taxon>Nostocales</taxon>
        <taxon>Hapalosiphonaceae</taxon>
        <taxon>Aetokthonos</taxon>
    </lineage>
</organism>
<comment type="caution">
    <text evidence="3">The sequence shown here is derived from an EMBL/GenBank/DDBJ whole genome shotgun (WGS) entry which is preliminary data.</text>
</comment>
<keyword evidence="1" id="KW-0812">Transmembrane</keyword>
<sequence length="586" mass="59766">MKAIWKATSLWLNALLGTFATGLLTSTIVLPTVLLWNRCAIAQVTSDGTTNTIVNSSGNNFTILMGSEKGHNLFHSFSNFSVPRSGSASFDLVNKPNITTIFSRVTGGNISNIDGLIRTVNSSKPVSLFLINPAGIVFSENARLDISGSFVATTANSIKFSDGLEFSAVNTSGTPLLSINVPVGLQMGRNPGAISVENTGHRLMLLFNLLASPIDRSNNPLGLSVTSGNNLALVGGEIALHGGVLKAPSGHIELGSASNGTVNLNTSSPSWSFDYGNLQKFGNINLYHQSLADASGSPAGSIHFQGRNISLNDGSAALLVNQGSGSAGDITVNASESLVLGGVGASGFPKSLLRADNFDNGDGGNIVVSASNILLQDGGAVLGFNFGAGRGSNISVKANGLLEITGISPINGFASSLNTITAGSGNGGDIRVSTNRLQILDGAVIGNSSIGIGKGGDTTINASEFIEVSGENLQNLADSVIVAGAFNQGAGGRVTINTAKLRVQDGGGIVASIVNSGYGGDVRINASDSVEVSGVGSISRLPSRLGARAELLAPPVRKLLGLPDTITGNLGKLVINLTCDAARRGL</sequence>
<dbReference type="AlphaFoldDB" id="A0AAP5M6S6"/>
<feature type="domain" description="Filamentous haemagglutinin FhaB/tRNA nuclease CdiA-like TPS" evidence="2">
    <location>
        <begin position="45"/>
        <end position="161"/>
    </location>
</feature>
<protein>
    <submittedName>
        <fullName evidence="3">Filamentous hemagglutinin N-terminal domain-containing protein</fullName>
    </submittedName>
</protein>
<keyword evidence="1" id="KW-1133">Transmembrane helix</keyword>
<dbReference type="NCBIfam" id="TIGR01901">
    <property type="entry name" value="adhes_NPXG"/>
    <property type="match status" value="1"/>
</dbReference>
<dbReference type="Pfam" id="PF05860">
    <property type="entry name" value="TPS"/>
    <property type="match status" value="1"/>
</dbReference>
<gene>
    <name evidence="3" type="ORF">G7B40_000005</name>
</gene>
<name>A0AAP5M6S6_9CYAN</name>
<dbReference type="Gene3D" id="2.160.20.10">
    <property type="entry name" value="Single-stranded right-handed beta-helix, Pectin lyase-like"/>
    <property type="match status" value="2"/>
</dbReference>